<protein>
    <submittedName>
        <fullName evidence="1">Uncharacterized protein</fullName>
    </submittedName>
</protein>
<dbReference type="Proteomes" id="UP001151760">
    <property type="component" value="Unassembled WGS sequence"/>
</dbReference>
<sequence length="102" mass="11793">MSKFNLLPYALAQDIGTHKEHIFMLEMVMENDINFFDVAISLDWLLLGKVESLESDLKQTKLTYGTAFTKLIMKVKRLEKEVKLNKARRRAKSVVSDDEDAE</sequence>
<comment type="caution">
    <text evidence="1">The sequence shown here is derived from an EMBL/GenBank/DDBJ whole genome shotgun (WGS) entry which is preliminary data.</text>
</comment>
<evidence type="ECO:0000313" key="1">
    <source>
        <dbReference type="EMBL" id="GJU02706.1"/>
    </source>
</evidence>
<keyword evidence="2" id="KW-1185">Reference proteome</keyword>
<accession>A0ABQ5ISA6</accession>
<organism evidence="1 2">
    <name type="scientific">Tanacetum coccineum</name>
    <dbReference type="NCBI Taxonomy" id="301880"/>
    <lineage>
        <taxon>Eukaryota</taxon>
        <taxon>Viridiplantae</taxon>
        <taxon>Streptophyta</taxon>
        <taxon>Embryophyta</taxon>
        <taxon>Tracheophyta</taxon>
        <taxon>Spermatophyta</taxon>
        <taxon>Magnoliopsida</taxon>
        <taxon>eudicotyledons</taxon>
        <taxon>Gunneridae</taxon>
        <taxon>Pentapetalae</taxon>
        <taxon>asterids</taxon>
        <taxon>campanulids</taxon>
        <taxon>Asterales</taxon>
        <taxon>Asteraceae</taxon>
        <taxon>Asteroideae</taxon>
        <taxon>Anthemideae</taxon>
        <taxon>Anthemidinae</taxon>
        <taxon>Tanacetum</taxon>
    </lineage>
</organism>
<reference evidence="1" key="1">
    <citation type="journal article" date="2022" name="Int. J. Mol. Sci.">
        <title>Draft Genome of Tanacetum Coccineum: Genomic Comparison of Closely Related Tanacetum-Family Plants.</title>
        <authorList>
            <person name="Yamashiro T."/>
            <person name="Shiraishi A."/>
            <person name="Nakayama K."/>
            <person name="Satake H."/>
        </authorList>
    </citation>
    <scope>NUCLEOTIDE SEQUENCE</scope>
</reference>
<evidence type="ECO:0000313" key="2">
    <source>
        <dbReference type="Proteomes" id="UP001151760"/>
    </source>
</evidence>
<gene>
    <name evidence="1" type="ORF">Tco_1113044</name>
</gene>
<dbReference type="EMBL" id="BQNB010021086">
    <property type="protein sequence ID" value="GJU02706.1"/>
    <property type="molecule type" value="Genomic_DNA"/>
</dbReference>
<reference evidence="1" key="2">
    <citation type="submission" date="2022-01" db="EMBL/GenBank/DDBJ databases">
        <authorList>
            <person name="Yamashiro T."/>
            <person name="Shiraishi A."/>
            <person name="Satake H."/>
            <person name="Nakayama K."/>
        </authorList>
    </citation>
    <scope>NUCLEOTIDE SEQUENCE</scope>
</reference>
<proteinExistence type="predicted"/>
<name>A0ABQ5ISA6_9ASTR</name>